<dbReference type="SUPFAM" id="SSF51735">
    <property type="entry name" value="NAD(P)-binding Rossmann-fold domains"/>
    <property type="match status" value="1"/>
</dbReference>
<protein>
    <recommendedName>
        <fullName evidence="5 10">Homoserine dehydrogenase</fullName>
        <shortName evidence="10">HDH</shortName>
        <ecNumber evidence="4 10">1.1.1.3</ecNumber>
    </recommendedName>
</protein>
<comment type="pathway">
    <text evidence="2 13">Amino-acid biosynthesis; L-methionine biosynthesis via de novo pathway; L-homoserine from L-aspartate: step 3/3.</text>
</comment>
<feature type="domain" description="Homoserine dehydrogenase catalytic" evidence="17">
    <location>
        <begin position="194"/>
        <end position="366"/>
    </location>
</feature>
<dbReference type="Proteomes" id="UP000320184">
    <property type="component" value="Unassembled WGS sequence"/>
</dbReference>
<evidence type="ECO:0000256" key="4">
    <source>
        <dbReference type="ARBA" id="ARBA00013213"/>
    </source>
</evidence>
<keyword evidence="16" id="KW-1133">Transmembrane helix</keyword>
<dbReference type="GO" id="GO:0009086">
    <property type="term" value="P:methionine biosynthetic process"/>
    <property type="evidence" value="ECO:0007669"/>
    <property type="project" value="UniProtKB-KW"/>
</dbReference>
<dbReference type="InterPro" id="IPR019811">
    <property type="entry name" value="HDH_CS"/>
</dbReference>
<evidence type="ECO:0000256" key="10">
    <source>
        <dbReference type="PIRNR" id="PIRNR036497"/>
    </source>
</evidence>
<dbReference type="GO" id="GO:0004412">
    <property type="term" value="F:homoserine dehydrogenase activity"/>
    <property type="evidence" value="ECO:0007669"/>
    <property type="project" value="UniProtKB-EC"/>
</dbReference>
<evidence type="ECO:0000256" key="16">
    <source>
        <dbReference type="SAM" id="Phobius"/>
    </source>
</evidence>
<feature type="region of interest" description="Disordered" evidence="15">
    <location>
        <begin position="1"/>
        <end position="31"/>
    </location>
</feature>
<sequence length="376" mass="39372">MRGHRQRTQGSGRGARRAGAPRAHPSRSRGGTEAHRIVKILLVGFGVVGKALALLLEGQRAALYARHGFSPALVGVIDSRGAAFDDAGLDPEALLAAKERHGTVGALPSRGLEGVQDVELIAQSDAQVVIEATPTSVACPTAALSRLKAAFRTGKHVVCVNKGPLAVAFPALLELARHNRVELRFSGTVGGGTPMLAFATECTRGSKVRALRAVLNGTTNFILWRMEREGEGFEAALAEATRLGYAERDPSADVDGVDAATKLVILANGVLGRPCSLADVSIAGIREVSREWIDRARGQGRVVKLIAELERGLSVGPREIPADSPLNVPASLNALCVELESGGEMTLVGRGAGGPETATAIVRDLIDVWHAQGGRA</sequence>
<dbReference type="InterPro" id="IPR022697">
    <property type="entry name" value="HDH_short"/>
</dbReference>
<dbReference type="GO" id="GO:0009088">
    <property type="term" value="P:threonine biosynthetic process"/>
    <property type="evidence" value="ECO:0007669"/>
    <property type="project" value="UniProtKB-UniPathway"/>
</dbReference>
<dbReference type="FunFam" id="3.30.360.10:FF:000005">
    <property type="entry name" value="Homoserine dehydrogenase"/>
    <property type="match status" value="1"/>
</dbReference>
<comment type="pathway">
    <text evidence="1 13">Amino-acid biosynthesis; L-threonine biosynthesis; L-threonine from L-aspartate: step 3/5.</text>
</comment>
<comment type="caution">
    <text evidence="19">The sequence shown here is derived from an EMBL/GenBank/DDBJ whole genome shotgun (WGS) entry which is preliminary data.</text>
</comment>
<dbReference type="AlphaFoldDB" id="A0A538SNQ4"/>
<feature type="binding site" evidence="12">
    <location>
        <begin position="44"/>
        <end position="49"/>
    </location>
    <ligand>
        <name>NADP(+)</name>
        <dbReference type="ChEBI" id="CHEBI:58349"/>
    </ligand>
</feature>
<keyword evidence="9 10" id="KW-0486">Methionine biosynthesis</keyword>
<keyword evidence="16" id="KW-0812">Transmembrane</keyword>
<evidence type="ECO:0000256" key="8">
    <source>
        <dbReference type="ARBA" id="ARBA00023002"/>
    </source>
</evidence>
<organism evidence="19 20">
    <name type="scientific">Eiseniibacteriota bacterium</name>
    <dbReference type="NCBI Taxonomy" id="2212470"/>
    <lineage>
        <taxon>Bacteria</taxon>
        <taxon>Candidatus Eiseniibacteriota</taxon>
    </lineage>
</organism>
<comment type="similarity">
    <text evidence="3 10 14">Belongs to the homoserine dehydrogenase family.</text>
</comment>
<keyword evidence="8 10" id="KW-0560">Oxidoreductase</keyword>
<dbReference type="Pfam" id="PF03447">
    <property type="entry name" value="NAD_binding_3"/>
    <property type="match status" value="1"/>
</dbReference>
<feature type="active site" description="Proton donor" evidence="11">
    <location>
        <position position="262"/>
    </location>
</feature>
<evidence type="ECO:0000256" key="12">
    <source>
        <dbReference type="PIRSR" id="PIRSR036497-2"/>
    </source>
</evidence>
<evidence type="ECO:0000256" key="11">
    <source>
        <dbReference type="PIRSR" id="PIRSR036497-1"/>
    </source>
</evidence>
<dbReference type="GO" id="GO:0050661">
    <property type="term" value="F:NADP binding"/>
    <property type="evidence" value="ECO:0007669"/>
    <property type="project" value="InterPro"/>
</dbReference>
<dbReference type="InterPro" id="IPR005106">
    <property type="entry name" value="Asp/hSer_DH_NAD-bd"/>
</dbReference>
<dbReference type="EC" id="1.1.1.3" evidence="4 10"/>
<evidence type="ECO:0000256" key="3">
    <source>
        <dbReference type="ARBA" id="ARBA00006753"/>
    </source>
</evidence>
<evidence type="ECO:0000259" key="18">
    <source>
        <dbReference type="Pfam" id="PF03447"/>
    </source>
</evidence>
<accession>A0A538SNQ4</accession>
<dbReference type="NCBIfam" id="NF004976">
    <property type="entry name" value="PRK06349.1"/>
    <property type="match status" value="1"/>
</dbReference>
<dbReference type="Gene3D" id="3.30.360.10">
    <property type="entry name" value="Dihydrodipicolinate Reductase, domain 2"/>
    <property type="match status" value="1"/>
</dbReference>
<evidence type="ECO:0000256" key="2">
    <source>
        <dbReference type="ARBA" id="ARBA00005062"/>
    </source>
</evidence>
<evidence type="ECO:0000313" key="19">
    <source>
        <dbReference type="EMBL" id="TMQ52986.1"/>
    </source>
</evidence>
<keyword evidence="7 10" id="KW-0791">Threonine biosynthesis</keyword>
<evidence type="ECO:0000313" key="20">
    <source>
        <dbReference type="Proteomes" id="UP000320184"/>
    </source>
</evidence>
<feature type="transmembrane region" description="Helical" evidence="16">
    <location>
        <begin position="37"/>
        <end position="56"/>
    </location>
</feature>
<feature type="domain" description="Aspartate/homoserine dehydrogenase NAD-binding" evidence="18">
    <location>
        <begin position="44"/>
        <end position="185"/>
    </location>
</feature>
<feature type="binding site" evidence="12">
    <location>
        <position position="247"/>
    </location>
    <ligand>
        <name>L-homoserine</name>
        <dbReference type="ChEBI" id="CHEBI:57476"/>
    </ligand>
</feature>
<dbReference type="UniPathway" id="UPA00050">
    <property type="reaction ID" value="UER00063"/>
</dbReference>
<keyword evidence="10 12" id="KW-0521">NADP</keyword>
<reference evidence="19 20" key="1">
    <citation type="journal article" date="2019" name="Nat. Microbiol.">
        <title>Mediterranean grassland soil C-N compound turnover is dependent on rainfall and depth, and is mediated by genomically divergent microorganisms.</title>
        <authorList>
            <person name="Diamond S."/>
            <person name="Andeer P.F."/>
            <person name="Li Z."/>
            <person name="Crits-Christoph A."/>
            <person name="Burstein D."/>
            <person name="Anantharaman K."/>
            <person name="Lane K.R."/>
            <person name="Thomas B.C."/>
            <person name="Pan C."/>
            <person name="Northen T.R."/>
            <person name="Banfield J.F."/>
        </authorList>
    </citation>
    <scope>NUCLEOTIDE SEQUENCE [LARGE SCALE GENOMIC DNA]</scope>
    <source>
        <strain evidence="19">WS_3</strain>
    </source>
</reference>
<proteinExistence type="inferred from homology"/>
<evidence type="ECO:0000256" key="13">
    <source>
        <dbReference type="RuleBase" id="RU000579"/>
    </source>
</evidence>
<comment type="catalytic activity">
    <reaction evidence="10 13">
        <text>L-homoserine + NADP(+) = L-aspartate 4-semialdehyde + NADPH + H(+)</text>
        <dbReference type="Rhea" id="RHEA:15761"/>
        <dbReference type="ChEBI" id="CHEBI:15378"/>
        <dbReference type="ChEBI" id="CHEBI:57476"/>
        <dbReference type="ChEBI" id="CHEBI:57783"/>
        <dbReference type="ChEBI" id="CHEBI:58349"/>
        <dbReference type="ChEBI" id="CHEBI:537519"/>
        <dbReference type="EC" id="1.1.1.3"/>
    </reaction>
</comment>
<dbReference type="PROSITE" id="PS01042">
    <property type="entry name" value="HOMOSER_DHGENASE"/>
    <property type="match status" value="1"/>
</dbReference>
<evidence type="ECO:0000256" key="5">
    <source>
        <dbReference type="ARBA" id="ARBA00013376"/>
    </source>
</evidence>
<dbReference type="SUPFAM" id="SSF55347">
    <property type="entry name" value="Glyceraldehyde-3-phosphate dehydrogenase-like, C-terminal domain"/>
    <property type="match status" value="1"/>
</dbReference>
<dbReference type="InterPro" id="IPR036291">
    <property type="entry name" value="NAD(P)-bd_dom_sf"/>
</dbReference>
<dbReference type="PANTHER" id="PTHR43331">
    <property type="entry name" value="HOMOSERINE DEHYDROGENASE"/>
    <property type="match status" value="1"/>
</dbReference>
<feature type="binding site" evidence="12">
    <location>
        <position position="162"/>
    </location>
    <ligand>
        <name>NADPH</name>
        <dbReference type="ChEBI" id="CHEBI:57783"/>
    </ligand>
</feature>
<dbReference type="UniPathway" id="UPA00051">
    <property type="reaction ID" value="UER00465"/>
</dbReference>
<evidence type="ECO:0000256" key="6">
    <source>
        <dbReference type="ARBA" id="ARBA00022605"/>
    </source>
</evidence>
<keyword evidence="6 10" id="KW-0028">Amino-acid biosynthesis</keyword>
<evidence type="ECO:0000259" key="17">
    <source>
        <dbReference type="Pfam" id="PF00742"/>
    </source>
</evidence>
<dbReference type="InterPro" id="IPR001342">
    <property type="entry name" value="HDH_cat"/>
</dbReference>
<evidence type="ECO:0000256" key="1">
    <source>
        <dbReference type="ARBA" id="ARBA00005056"/>
    </source>
</evidence>
<evidence type="ECO:0000256" key="9">
    <source>
        <dbReference type="ARBA" id="ARBA00023167"/>
    </source>
</evidence>
<name>A0A538SNQ4_UNCEI</name>
<dbReference type="Gene3D" id="3.40.50.720">
    <property type="entry name" value="NAD(P)-binding Rossmann-like Domain"/>
    <property type="match status" value="1"/>
</dbReference>
<dbReference type="Pfam" id="PF00742">
    <property type="entry name" value="Homoserine_dh"/>
    <property type="match status" value="1"/>
</dbReference>
<evidence type="ECO:0000256" key="14">
    <source>
        <dbReference type="RuleBase" id="RU004171"/>
    </source>
</evidence>
<dbReference type="PIRSF" id="PIRSF036497">
    <property type="entry name" value="HDH_short"/>
    <property type="match status" value="1"/>
</dbReference>
<evidence type="ECO:0000256" key="15">
    <source>
        <dbReference type="SAM" id="MobiDB-lite"/>
    </source>
</evidence>
<dbReference type="PANTHER" id="PTHR43331:SF1">
    <property type="entry name" value="HOMOSERINE DEHYDROGENASE"/>
    <property type="match status" value="1"/>
</dbReference>
<dbReference type="EMBL" id="VBOT01000025">
    <property type="protein sequence ID" value="TMQ52986.1"/>
    <property type="molecule type" value="Genomic_DNA"/>
</dbReference>
<evidence type="ECO:0000256" key="7">
    <source>
        <dbReference type="ARBA" id="ARBA00022697"/>
    </source>
</evidence>
<keyword evidence="16" id="KW-0472">Membrane</keyword>
<gene>
    <name evidence="19" type="ORF">E6K73_01935</name>
</gene>